<evidence type="ECO:0000313" key="7">
    <source>
        <dbReference type="Proteomes" id="UP000694920"/>
    </source>
</evidence>
<name>A0AAJ7C254_CEPCN</name>
<dbReference type="GeneID" id="107270036"/>
<sequence length="203" mass="23364">MHQSDELSSSSDDEISQEILKEAADVQYLNEYLFHQSVQASEKSLPKNLIEPCKKKPSLRNQQCQDQFQGFGTTQTFKDFIAKKLNDVLDRVIEEPNIHKNVRKRTRTKSISEKQGVELGIKLLNSSKSLLTDIEIEHVNCSKDMKVQKSMKDRMAEQSMIRDAAVDPEQVLSKIETKAWANNCRGKVFRYKQLQDGTLMEKK</sequence>
<dbReference type="RefSeq" id="XP_015600137.1">
    <property type="nucleotide sequence ID" value="XM_015744651.1"/>
</dbReference>
<accession>A0AAJ7C254</accession>
<evidence type="ECO:0000256" key="2">
    <source>
        <dbReference type="ARBA" id="ARBA00008632"/>
    </source>
</evidence>
<evidence type="ECO:0000256" key="4">
    <source>
        <dbReference type="ARBA" id="ARBA00022473"/>
    </source>
</evidence>
<keyword evidence="4" id="KW-0217">Developmental protein</keyword>
<dbReference type="InterPro" id="IPR026694">
    <property type="entry name" value="CUSTOS"/>
</dbReference>
<dbReference type="PANTHER" id="PTHR14482:SF0">
    <property type="entry name" value="PROTEIN CUSTOS"/>
    <property type="match status" value="1"/>
</dbReference>
<evidence type="ECO:0000313" key="8">
    <source>
        <dbReference type="RefSeq" id="XP_015600137.1"/>
    </source>
</evidence>
<keyword evidence="5" id="KW-0879">Wnt signaling pathway</keyword>
<keyword evidence="7" id="KW-1185">Reference proteome</keyword>
<organism evidence="7 8">
    <name type="scientific">Cephus cinctus</name>
    <name type="common">Wheat stem sawfly</name>
    <dbReference type="NCBI Taxonomy" id="211228"/>
    <lineage>
        <taxon>Eukaryota</taxon>
        <taxon>Metazoa</taxon>
        <taxon>Ecdysozoa</taxon>
        <taxon>Arthropoda</taxon>
        <taxon>Hexapoda</taxon>
        <taxon>Insecta</taxon>
        <taxon>Pterygota</taxon>
        <taxon>Neoptera</taxon>
        <taxon>Endopterygota</taxon>
        <taxon>Hymenoptera</taxon>
        <taxon>Cephoidea</taxon>
        <taxon>Cephidae</taxon>
        <taxon>Cephus</taxon>
    </lineage>
</organism>
<evidence type="ECO:0000256" key="6">
    <source>
        <dbReference type="ARBA" id="ARBA00023242"/>
    </source>
</evidence>
<dbReference type="Proteomes" id="UP000694920">
    <property type="component" value="Unplaced"/>
</dbReference>
<proteinExistence type="inferred from homology"/>
<keyword evidence="6" id="KW-0539">Nucleus</keyword>
<dbReference type="KEGG" id="ccin:107270036"/>
<reference evidence="8" key="1">
    <citation type="submission" date="2025-08" db="UniProtKB">
        <authorList>
            <consortium name="RefSeq"/>
        </authorList>
    </citation>
    <scope>IDENTIFICATION</scope>
</reference>
<comment type="similarity">
    <text evidence="2">Belongs to the CUSTOS family.</text>
</comment>
<dbReference type="GO" id="GO:0005635">
    <property type="term" value="C:nuclear envelope"/>
    <property type="evidence" value="ECO:0007669"/>
    <property type="project" value="UniProtKB-SubCell"/>
</dbReference>
<evidence type="ECO:0000256" key="5">
    <source>
        <dbReference type="ARBA" id="ARBA00022687"/>
    </source>
</evidence>
<comment type="subcellular location">
    <subcellularLocation>
        <location evidence="1">Nucleus envelope</location>
    </subcellularLocation>
</comment>
<dbReference type="PANTHER" id="PTHR14482">
    <property type="entry name" value="CHROMOSOME 12 ORF 43 HOMOLOG"/>
    <property type="match status" value="1"/>
</dbReference>
<evidence type="ECO:0000256" key="3">
    <source>
        <dbReference type="ARBA" id="ARBA00013465"/>
    </source>
</evidence>
<evidence type="ECO:0000256" key="1">
    <source>
        <dbReference type="ARBA" id="ARBA00004259"/>
    </source>
</evidence>
<protein>
    <recommendedName>
        <fullName evidence="3">Protein CUSTOS</fullName>
    </recommendedName>
</protein>
<dbReference type="GO" id="GO:0016055">
    <property type="term" value="P:Wnt signaling pathway"/>
    <property type="evidence" value="ECO:0007669"/>
    <property type="project" value="UniProtKB-KW"/>
</dbReference>
<gene>
    <name evidence="8" type="primary">LOC107270036</name>
</gene>
<dbReference type="AlphaFoldDB" id="A0AAJ7C254"/>